<dbReference type="EMBL" id="JABCJF010000004">
    <property type="protein sequence ID" value="NMR34588.1"/>
    <property type="molecule type" value="Genomic_DNA"/>
</dbReference>
<organism evidence="7 8">
    <name type="scientific">Chryseobacterium aquaticum</name>
    <dbReference type="NCBI Taxonomy" id="452084"/>
    <lineage>
        <taxon>Bacteria</taxon>
        <taxon>Pseudomonadati</taxon>
        <taxon>Bacteroidota</taxon>
        <taxon>Flavobacteriia</taxon>
        <taxon>Flavobacteriales</taxon>
        <taxon>Weeksellaceae</taxon>
        <taxon>Chryseobacterium group</taxon>
        <taxon>Chryseobacterium</taxon>
    </lineage>
</organism>
<feature type="modified residue" description="N6-(pyridoxal phosphate)lysine" evidence="5">
    <location>
        <position position="39"/>
    </location>
</feature>
<evidence type="ECO:0000313" key="8">
    <source>
        <dbReference type="Proteomes" id="UP000548067"/>
    </source>
</evidence>
<name>A0A848N759_9FLAO</name>
<comment type="caution">
    <text evidence="7">The sequence shown here is derived from an EMBL/GenBank/DDBJ whole genome shotgun (WGS) entry which is preliminary data.</text>
</comment>
<evidence type="ECO:0000256" key="1">
    <source>
        <dbReference type="ARBA" id="ARBA00001933"/>
    </source>
</evidence>
<comment type="similarity">
    <text evidence="2">Belongs to the ACC deaminase/D-cysteine desulfhydrase family.</text>
</comment>
<dbReference type="Gene3D" id="3.40.50.1100">
    <property type="match status" value="2"/>
</dbReference>
<evidence type="ECO:0000256" key="5">
    <source>
        <dbReference type="PIRSR" id="PIRSR006278-2"/>
    </source>
</evidence>
<keyword evidence="3 5" id="KW-0663">Pyridoxal phosphate</keyword>
<reference evidence="7 8" key="1">
    <citation type="submission" date="2020-04" db="EMBL/GenBank/DDBJ databases">
        <title>Genome analysis and antimicrobial resistance characteristics of Chryseobacterium aquaticum isolated from farmed salmonids.</title>
        <authorList>
            <person name="Saticioglu I.B."/>
            <person name="Duman M."/>
            <person name="Altun S."/>
        </authorList>
    </citation>
    <scope>NUCLEOTIDE SEQUENCE [LARGE SCALE GENOMIC DNA]</scope>
    <source>
        <strain evidence="7 8">C-174</strain>
    </source>
</reference>
<evidence type="ECO:0000259" key="6">
    <source>
        <dbReference type="Pfam" id="PF00291"/>
    </source>
</evidence>
<dbReference type="AlphaFoldDB" id="A0A848N759"/>
<evidence type="ECO:0000256" key="3">
    <source>
        <dbReference type="ARBA" id="ARBA00022898"/>
    </source>
</evidence>
<dbReference type="PANTHER" id="PTHR43780">
    <property type="entry name" value="1-AMINOCYCLOPROPANE-1-CARBOXYLATE DEAMINASE-RELATED"/>
    <property type="match status" value="1"/>
</dbReference>
<proteinExistence type="inferred from homology"/>
<dbReference type="InterPro" id="IPR027278">
    <property type="entry name" value="ACCD_DCysDesulf"/>
</dbReference>
<dbReference type="InterPro" id="IPR001926">
    <property type="entry name" value="TrpB-like_PALP"/>
</dbReference>
<feature type="domain" description="Tryptophan synthase beta chain-like PALP" evidence="6">
    <location>
        <begin position="11"/>
        <end position="281"/>
    </location>
</feature>
<comment type="cofactor">
    <cofactor evidence="1">
        <name>pyridoxal 5'-phosphate</name>
        <dbReference type="ChEBI" id="CHEBI:597326"/>
    </cofactor>
</comment>
<dbReference type="Pfam" id="PF00291">
    <property type="entry name" value="PALP"/>
    <property type="match status" value="1"/>
</dbReference>
<evidence type="ECO:0000256" key="4">
    <source>
        <dbReference type="PIRSR" id="PIRSR006278-1"/>
    </source>
</evidence>
<dbReference type="PIRSF" id="PIRSF006278">
    <property type="entry name" value="ACCD_DCysDesulf"/>
    <property type="match status" value="1"/>
</dbReference>
<evidence type="ECO:0000256" key="2">
    <source>
        <dbReference type="ARBA" id="ARBA00008639"/>
    </source>
</evidence>
<dbReference type="PANTHER" id="PTHR43780:SF2">
    <property type="entry name" value="1-AMINOCYCLOPROPANE-1-CARBOXYLATE DEAMINASE-RELATED"/>
    <property type="match status" value="1"/>
</dbReference>
<accession>A0A848N759</accession>
<dbReference type="RefSeq" id="WP_169321387.1">
    <property type="nucleotide sequence ID" value="NZ_JABCJF010000004.1"/>
</dbReference>
<dbReference type="SUPFAM" id="SSF53686">
    <property type="entry name" value="Tryptophan synthase beta subunit-like PLP-dependent enzymes"/>
    <property type="match status" value="1"/>
</dbReference>
<sequence>MLLKVPKENVPIQEISVNKNIRLFIKREDLVHPEISGNKYWKLFFNINNYLERNPQSPLIITFGGAFSNHISAVSALGKLSEIPTLGIIRGEELEKKWTHNPTLVFAKRNGVNLKFVTREEYRHKEKLTEFLQDEFPDALIIPEGGTNKNAVQGIKMMMNDDTKDFDYLCTAVGTGGTVAGISEFCEENQKVMGFKVVEDASLENRISELTSKRNFHLIDAAFGGYGKINDDNVRFINDFKAKYDIPLEPIYTGKMMQKVFEMIEENYFPEGSKILCFHTGGLQGIEGANMLLEKQNRNLII</sequence>
<protein>
    <submittedName>
        <fullName evidence="7">1-aminocyclopropane-1-carboxylate deaminase/D-cysteine desulfhydrase</fullName>
    </submittedName>
</protein>
<evidence type="ECO:0000313" key="7">
    <source>
        <dbReference type="EMBL" id="NMR34588.1"/>
    </source>
</evidence>
<dbReference type="Proteomes" id="UP000548067">
    <property type="component" value="Unassembled WGS sequence"/>
</dbReference>
<dbReference type="GO" id="GO:0019148">
    <property type="term" value="F:D-cysteine desulfhydrase activity"/>
    <property type="evidence" value="ECO:0007669"/>
    <property type="project" value="TreeGrafter"/>
</dbReference>
<dbReference type="InterPro" id="IPR036052">
    <property type="entry name" value="TrpB-like_PALP_sf"/>
</dbReference>
<gene>
    <name evidence="7" type="ORF">HIO71_10255</name>
</gene>
<feature type="active site" description="Nucleophile" evidence="4">
    <location>
        <position position="68"/>
    </location>
</feature>